<comment type="caution">
    <text evidence="2">The sequence shown here is derived from an EMBL/GenBank/DDBJ whole genome shotgun (WGS) entry which is preliminary data.</text>
</comment>
<feature type="compositionally biased region" description="Basic and acidic residues" evidence="1">
    <location>
        <begin position="1"/>
        <end position="25"/>
    </location>
</feature>
<sequence length="219" mass="24077">MSSVNERDIERAKSIDIDSNEDAHCRHGATQDDQGAEIGPAEDALRRIATLQDGAQRIAPRFPRVELELQICDRGMFSLPTDRVCSEDRKIGLAVSILSSEDSIATFVGTSTYTAKVPPSTTCCVGSSIVSSAVAMAAATVFTTLLFEDSVTTNPRLAFFSGLARVLDCQIHTIFVSAIPQQVLFVINYYLLSLCSSPFWPLSRWQNIHLYGFARCHLR</sequence>
<evidence type="ECO:0000256" key="1">
    <source>
        <dbReference type="SAM" id="MobiDB-lite"/>
    </source>
</evidence>
<reference evidence="2" key="1">
    <citation type="submission" date="2016-03" db="EMBL/GenBank/DDBJ databases">
        <title>Mechanisms controlling the formation of the plant cell surface in tip-growing cells are functionally conserved among land plants.</title>
        <authorList>
            <person name="Honkanen S."/>
            <person name="Jones V.A."/>
            <person name="Morieri G."/>
            <person name="Champion C."/>
            <person name="Hetherington A.J."/>
            <person name="Kelly S."/>
            <person name="Saint-Marcoux D."/>
            <person name="Proust H."/>
            <person name="Prescott H."/>
            <person name="Dolan L."/>
        </authorList>
    </citation>
    <scope>NUCLEOTIDE SEQUENCE [LARGE SCALE GENOMIC DNA]</scope>
    <source>
        <tissue evidence="2">Whole gametophyte</tissue>
    </source>
</reference>
<name>A0A176WIS9_MARPO</name>
<dbReference type="AlphaFoldDB" id="A0A176WIS9"/>
<accession>A0A176WIS9</accession>
<evidence type="ECO:0000313" key="2">
    <source>
        <dbReference type="EMBL" id="OAE32096.1"/>
    </source>
</evidence>
<feature type="region of interest" description="Disordered" evidence="1">
    <location>
        <begin position="1"/>
        <end position="36"/>
    </location>
</feature>
<dbReference type="Proteomes" id="UP000077202">
    <property type="component" value="Unassembled WGS sequence"/>
</dbReference>
<keyword evidence="3" id="KW-1185">Reference proteome</keyword>
<organism evidence="2 3">
    <name type="scientific">Marchantia polymorpha subsp. ruderalis</name>
    <dbReference type="NCBI Taxonomy" id="1480154"/>
    <lineage>
        <taxon>Eukaryota</taxon>
        <taxon>Viridiplantae</taxon>
        <taxon>Streptophyta</taxon>
        <taxon>Embryophyta</taxon>
        <taxon>Marchantiophyta</taxon>
        <taxon>Marchantiopsida</taxon>
        <taxon>Marchantiidae</taxon>
        <taxon>Marchantiales</taxon>
        <taxon>Marchantiaceae</taxon>
        <taxon>Marchantia</taxon>
    </lineage>
</organism>
<gene>
    <name evidence="2" type="ORF">AXG93_2573s1050</name>
</gene>
<dbReference type="EMBL" id="LVLJ01000892">
    <property type="protein sequence ID" value="OAE32096.1"/>
    <property type="molecule type" value="Genomic_DNA"/>
</dbReference>
<proteinExistence type="predicted"/>
<evidence type="ECO:0000313" key="3">
    <source>
        <dbReference type="Proteomes" id="UP000077202"/>
    </source>
</evidence>
<protein>
    <submittedName>
        <fullName evidence="2">Uncharacterized protein</fullName>
    </submittedName>
</protein>